<dbReference type="AlphaFoldDB" id="A0A0C9TUW7"/>
<name>A0A0C9TUW7_PAXIN</name>
<evidence type="ECO:0000313" key="2">
    <source>
        <dbReference type="Proteomes" id="UP000053647"/>
    </source>
</evidence>
<reference evidence="1 2" key="1">
    <citation type="submission" date="2014-06" db="EMBL/GenBank/DDBJ databases">
        <authorList>
            <consortium name="DOE Joint Genome Institute"/>
            <person name="Kuo A."/>
            <person name="Kohler A."/>
            <person name="Nagy L.G."/>
            <person name="Floudas D."/>
            <person name="Copeland A."/>
            <person name="Barry K.W."/>
            <person name="Cichocki N."/>
            <person name="Veneault-Fourrey C."/>
            <person name="LaButti K."/>
            <person name="Lindquist E.A."/>
            <person name="Lipzen A."/>
            <person name="Lundell T."/>
            <person name="Morin E."/>
            <person name="Murat C."/>
            <person name="Sun H."/>
            <person name="Tunlid A."/>
            <person name="Henrissat B."/>
            <person name="Grigoriev I.V."/>
            <person name="Hibbett D.S."/>
            <person name="Martin F."/>
            <person name="Nordberg H.P."/>
            <person name="Cantor M.N."/>
            <person name="Hua S.X."/>
        </authorList>
    </citation>
    <scope>NUCLEOTIDE SEQUENCE [LARGE SCALE GENOMIC DNA]</scope>
    <source>
        <strain evidence="1 2">ATCC 200175</strain>
    </source>
</reference>
<accession>A0A0C9TUW7</accession>
<organism evidence="1 2">
    <name type="scientific">Paxillus involutus ATCC 200175</name>
    <dbReference type="NCBI Taxonomy" id="664439"/>
    <lineage>
        <taxon>Eukaryota</taxon>
        <taxon>Fungi</taxon>
        <taxon>Dikarya</taxon>
        <taxon>Basidiomycota</taxon>
        <taxon>Agaricomycotina</taxon>
        <taxon>Agaricomycetes</taxon>
        <taxon>Agaricomycetidae</taxon>
        <taxon>Boletales</taxon>
        <taxon>Paxilineae</taxon>
        <taxon>Paxillaceae</taxon>
        <taxon>Paxillus</taxon>
    </lineage>
</organism>
<dbReference type="EMBL" id="KN819377">
    <property type="protein sequence ID" value="KIJ11547.1"/>
    <property type="molecule type" value="Genomic_DNA"/>
</dbReference>
<dbReference type="Proteomes" id="UP000053647">
    <property type="component" value="Unassembled WGS sequence"/>
</dbReference>
<evidence type="ECO:0000313" key="1">
    <source>
        <dbReference type="EMBL" id="KIJ11547.1"/>
    </source>
</evidence>
<reference evidence="2" key="2">
    <citation type="submission" date="2015-01" db="EMBL/GenBank/DDBJ databases">
        <title>Evolutionary Origins and Diversification of the Mycorrhizal Mutualists.</title>
        <authorList>
            <consortium name="DOE Joint Genome Institute"/>
            <consortium name="Mycorrhizal Genomics Consortium"/>
            <person name="Kohler A."/>
            <person name="Kuo A."/>
            <person name="Nagy L.G."/>
            <person name="Floudas D."/>
            <person name="Copeland A."/>
            <person name="Barry K.W."/>
            <person name="Cichocki N."/>
            <person name="Veneault-Fourrey C."/>
            <person name="LaButti K."/>
            <person name="Lindquist E.A."/>
            <person name="Lipzen A."/>
            <person name="Lundell T."/>
            <person name="Morin E."/>
            <person name="Murat C."/>
            <person name="Riley R."/>
            <person name="Ohm R."/>
            <person name="Sun H."/>
            <person name="Tunlid A."/>
            <person name="Henrissat B."/>
            <person name="Grigoriev I.V."/>
            <person name="Hibbett D.S."/>
            <person name="Martin F."/>
        </authorList>
    </citation>
    <scope>NUCLEOTIDE SEQUENCE [LARGE SCALE GENOMIC DNA]</scope>
    <source>
        <strain evidence="2">ATCC 200175</strain>
    </source>
</reference>
<dbReference type="HOGENOM" id="CLU_1272658_0_0_1"/>
<sequence>MAYLLNSQPASPSAEGIFRMPLDSAPGFLDLFSPTVPDAFAHSTLQCILDKTTAPSPFSSPLTPLPSSAASSPLPSLTALICPLDSFAHSNLLLGSTQPQPNITFPHISPLNTNPPQIRNMATNPVPMLLHGSRDMSKFDGKSPVHLPQFFEDIEILGEAAGIDKATQIKATIRYADLNEVEVWQTLTAASGEDWDAFVVAVKDLTIVQSPCTVEMN</sequence>
<proteinExistence type="predicted"/>
<keyword evidence="2" id="KW-1185">Reference proteome</keyword>
<dbReference type="OrthoDB" id="3195134at2759"/>
<gene>
    <name evidence="1" type="ORF">PAXINDRAFT_15544</name>
</gene>
<protein>
    <submittedName>
        <fullName evidence="1">Uncharacterized protein</fullName>
    </submittedName>
</protein>